<accession>A0A2M9X8E6</accession>
<dbReference type="RefSeq" id="WP_100708252.1">
    <property type="nucleotide sequence ID" value="NZ_NPDL01000001.1"/>
</dbReference>
<reference evidence="1 2" key="1">
    <citation type="submission" date="2017-07" db="EMBL/GenBank/DDBJ databases">
        <title>Leptospira spp. isolated from tropical soils.</title>
        <authorList>
            <person name="Thibeaux R."/>
            <person name="Iraola G."/>
            <person name="Ferres I."/>
            <person name="Bierque E."/>
            <person name="Girault D."/>
            <person name="Soupe-Gilbert M.-E."/>
            <person name="Picardeau M."/>
            <person name="Goarant C."/>
        </authorList>
    </citation>
    <scope>NUCLEOTIDE SEQUENCE [LARGE SCALE GENOMIC DNA]</scope>
    <source>
        <strain evidence="1 2">MCA1-C-A1</strain>
    </source>
</reference>
<evidence type="ECO:0000313" key="2">
    <source>
        <dbReference type="Proteomes" id="UP000232196"/>
    </source>
</evidence>
<dbReference type="AlphaFoldDB" id="A0A2M9X8E6"/>
<dbReference type="OrthoDB" id="329061at2"/>
<dbReference type="Proteomes" id="UP000232196">
    <property type="component" value="Unassembled WGS sequence"/>
</dbReference>
<protein>
    <submittedName>
        <fullName evidence="1">Uncharacterized protein</fullName>
    </submittedName>
</protein>
<name>A0A2M9X8E6_9LEPT</name>
<dbReference type="EMBL" id="NPDN01000013">
    <property type="protein sequence ID" value="PJZ23967.1"/>
    <property type="molecule type" value="Genomic_DNA"/>
</dbReference>
<keyword evidence="2" id="KW-1185">Reference proteome</keyword>
<comment type="caution">
    <text evidence="1">The sequence shown here is derived from an EMBL/GenBank/DDBJ whole genome shotgun (WGS) entry which is preliminary data.</text>
</comment>
<proteinExistence type="predicted"/>
<evidence type="ECO:0000313" key="1">
    <source>
        <dbReference type="EMBL" id="PJZ23967.1"/>
    </source>
</evidence>
<organism evidence="1 2">
    <name type="scientific">Leptospira hartskeerlii</name>
    <dbReference type="NCBI Taxonomy" id="2023177"/>
    <lineage>
        <taxon>Bacteria</taxon>
        <taxon>Pseudomonadati</taxon>
        <taxon>Spirochaetota</taxon>
        <taxon>Spirochaetia</taxon>
        <taxon>Leptospirales</taxon>
        <taxon>Leptospiraceae</taxon>
        <taxon>Leptospira</taxon>
    </lineage>
</organism>
<gene>
    <name evidence="1" type="ORF">CH357_18505</name>
</gene>
<sequence length="331" mass="38553">MLKCLKLRIVLLSFGLLMLNCLQYIKSVEFDSERELNRKLDKVKSEYQLNYSLSNTGIIFNLNEIERNVDLVKKEKTFKIYRKAQTDQPQTCVGSFQGSYWQCMLGVPGMTFGIGFIVTIPIMLYDWITYPFYVAFSDSKIEVVEESIPSSTKKEIVSPKAKLRFVNSGDKFDKTYSFKDGKVEIPYSAIDANLLWRSNDETVSKNYHYYYSVTDLSGKEILPKEVFNGPKFRDDKNFLAIATKAFDKAKQVEYTKCSRRFSLDNIRDGYKYFEDSGLFLRENELVVQVIINRACYNYRGTDSFDDCVDDFKSCVSSVRYIDNKNNKYNRE</sequence>